<keyword evidence="1 3" id="KW-0853">WD repeat</keyword>
<dbReference type="PROSITE" id="PS00678">
    <property type="entry name" value="WD_REPEATS_1"/>
    <property type="match status" value="1"/>
</dbReference>
<dbReference type="GO" id="GO:1990756">
    <property type="term" value="F:ubiquitin-like ligase-substrate adaptor activity"/>
    <property type="evidence" value="ECO:0007669"/>
    <property type="project" value="TreeGrafter"/>
</dbReference>
<evidence type="ECO:0000256" key="3">
    <source>
        <dbReference type="PROSITE-ProRule" id="PRU00221"/>
    </source>
</evidence>
<keyword evidence="2" id="KW-0677">Repeat</keyword>
<feature type="repeat" description="WD" evidence="3">
    <location>
        <begin position="106"/>
        <end position="148"/>
    </location>
</feature>
<dbReference type="InterPro" id="IPR001680">
    <property type="entry name" value="WD40_rpt"/>
</dbReference>
<evidence type="ECO:0000256" key="1">
    <source>
        <dbReference type="ARBA" id="ARBA00022574"/>
    </source>
</evidence>
<proteinExistence type="predicted"/>
<feature type="compositionally biased region" description="Polar residues" evidence="4">
    <location>
        <begin position="374"/>
        <end position="383"/>
    </location>
</feature>
<dbReference type="Gene3D" id="2.130.10.10">
    <property type="entry name" value="YVTN repeat-like/Quinoprotein amine dehydrogenase"/>
    <property type="match status" value="1"/>
</dbReference>
<dbReference type="AlphaFoldDB" id="A0A061SEM6"/>
<sequence>MFSRKEYNVSQLLLQREIYPRSENSSRGAVCTCHAECSTSPNCELGRWAESDFFRRCSAKYLVLGPHSRSTIAAAFSHNGELLASTHGDHTVKVINCATGRCTRTLTGHMRTPWVVRFHPRNERLLASGSLDHQVRLWDLATGESINHWDFGRPIASLAFHSEGNILAVASGHKLYIWEHNKGAVESGVPSICLRTRRSLRAVHFHPHGAPLILTAEVNEPDQHDYLPSLAQRAGAASQHDERQHHESVDRDTGTASVAAPFGQAARRSGSGGMYLAREADSEGSSASLGRLSGSHSGALPSGGTDGMLRDNAGGRRQSQRQGSSRLAPPAAAGAEGSSLRRAQEAHASERDGSLDAPAGASVAMEDAAETDSEVQQSASNASEESHGPWQQRGPAMDRRDTRLEANESWQEASRPLPPTMVPMGWELPADMLQRDIIQHQQASERLRVRARSSSLSEPPEAAGMDRTNSGTQSSSAEAVAAATAAAAAIVGQERPCTVKLKLWGFDAGAPRRVLDSPCLTIPHTVLCSEMGVHFSPCGRYLAACVACKPQPSEDSESAGGNAPASPIYELRVISLEKPSFGTVLKAAEIRAAHCLTSIQFSPTSTHLLLAYGRRHISLLRSLVADGGSIIPVHTILEVYRVCDMSLVRVLPSAEDEVNVATFHPFKGGGVAYGTKEGRLRILRHDRAPFRPEHAATAHAGRSLEDELLEADQMVESVSSESDGEVAA</sequence>
<dbReference type="EMBL" id="GBEZ01003843">
    <property type="protein sequence ID" value="JAC81325.1"/>
    <property type="molecule type" value="Transcribed_RNA"/>
</dbReference>
<dbReference type="InterPro" id="IPR036322">
    <property type="entry name" value="WD40_repeat_dom_sf"/>
</dbReference>
<feature type="region of interest" description="Disordered" evidence="4">
    <location>
        <begin position="232"/>
        <end position="421"/>
    </location>
</feature>
<dbReference type="PANTHER" id="PTHR22874">
    <property type="entry name" value="ACTIVATING MOLECULE IN BECN1-REGULATED AUTOPHAGY PROTEIN 1"/>
    <property type="match status" value="1"/>
</dbReference>
<dbReference type="SMART" id="SM00320">
    <property type="entry name" value="WD40"/>
    <property type="match status" value="4"/>
</dbReference>
<feature type="compositionally biased region" description="Low complexity" evidence="4">
    <location>
        <begin position="283"/>
        <end position="300"/>
    </location>
</feature>
<dbReference type="GO" id="GO:0000423">
    <property type="term" value="P:mitophagy"/>
    <property type="evidence" value="ECO:0007669"/>
    <property type="project" value="TreeGrafter"/>
</dbReference>
<feature type="compositionally biased region" description="Basic and acidic residues" evidence="4">
    <location>
        <begin position="239"/>
        <end position="253"/>
    </location>
</feature>
<dbReference type="SUPFAM" id="SSF50978">
    <property type="entry name" value="WD40 repeat-like"/>
    <property type="match status" value="2"/>
</dbReference>
<feature type="compositionally biased region" description="Low complexity" evidence="4">
    <location>
        <begin position="315"/>
        <end position="340"/>
    </location>
</feature>
<evidence type="ECO:0000313" key="5">
    <source>
        <dbReference type="EMBL" id="JAC81325.1"/>
    </source>
</evidence>
<evidence type="ECO:0000256" key="4">
    <source>
        <dbReference type="SAM" id="MobiDB-lite"/>
    </source>
</evidence>
<feature type="compositionally biased region" description="Basic and acidic residues" evidence="4">
    <location>
        <begin position="396"/>
        <end position="406"/>
    </location>
</feature>
<feature type="region of interest" description="Disordered" evidence="4">
    <location>
        <begin position="444"/>
        <end position="475"/>
    </location>
</feature>
<gene>
    <name evidence="5" type="primary">AMBRA1</name>
    <name evidence="5" type="ORF">TSPGSL018_8196</name>
</gene>
<dbReference type="GO" id="GO:0080008">
    <property type="term" value="C:Cul4-RING E3 ubiquitin ligase complex"/>
    <property type="evidence" value="ECO:0007669"/>
    <property type="project" value="TreeGrafter"/>
</dbReference>
<dbReference type="InterPro" id="IPR019775">
    <property type="entry name" value="WD40_repeat_CS"/>
</dbReference>
<reference evidence="5" key="1">
    <citation type="submission" date="2014-05" db="EMBL/GenBank/DDBJ databases">
        <title>The transcriptome of the halophilic microalga Tetraselmis sp. GSL018 isolated from the Great Salt Lake, Utah.</title>
        <authorList>
            <person name="Jinkerson R.E."/>
            <person name="D'Adamo S."/>
            <person name="Posewitz M.C."/>
        </authorList>
    </citation>
    <scope>NUCLEOTIDE SEQUENCE</scope>
    <source>
        <strain evidence="5">GSL018</strain>
    </source>
</reference>
<dbReference type="InterPro" id="IPR052596">
    <property type="entry name" value="AMBRA1_autophagy"/>
</dbReference>
<protein>
    <submittedName>
        <fullName evidence="5">Activating molecule in BECN1-regulated autophagy protein 1</fullName>
    </submittedName>
</protein>
<feature type="compositionally biased region" description="Basic and acidic residues" evidence="4">
    <location>
        <begin position="342"/>
        <end position="354"/>
    </location>
</feature>
<name>A0A061SEM6_9CHLO</name>
<dbReference type="Pfam" id="PF00400">
    <property type="entry name" value="WD40"/>
    <property type="match status" value="2"/>
</dbReference>
<accession>A0A061SEM6</accession>
<dbReference type="PROSITE" id="PS50082">
    <property type="entry name" value="WD_REPEATS_2"/>
    <property type="match status" value="1"/>
</dbReference>
<dbReference type="InterPro" id="IPR015943">
    <property type="entry name" value="WD40/YVTN_repeat-like_dom_sf"/>
</dbReference>
<dbReference type="PANTHER" id="PTHR22874:SF1">
    <property type="entry name" value="ACTIVATING MOLECULE IN BECN1-REGULATED AUTOPHAGY PROTEIN 1"/>
    <property type="match status" value="1"/>
</dbReference>
<dbReference type="GO" id="GO:0000045">
    <property type="term" value="P:autophagosome assembly"/>
    <property type="evidence" value="ECO:0007669"/>
    <property type="project" value="TreeGrafter"/>
</dbReference>
<organism evidence="5">
    <name type="scientific">Tetraselmis sp. GSL018</name>
    <dbReference type="NCBI Taxonomy" id="582737"/>
    <lineage>
        <taxon>Eukaryota</taxon>
        <taxon>Viridiplantae</taxon>
        <taxon>Chlorophyta</taxon>
        <taxon>core chlorophytes</taxon>
        <taxon>Chlorodendrophyceae</taxon>
        <taxon>Chlorodendrales</taxon>
        <taxon>Chlorodendraceae</taxon>
        <taxon>Tetraselmis</taxon>
    </lineage>
</organism>
<evidence type="ECO:0000256" key="2">
    <source>
        <dbReference type="ARBA" id="ARBA00022737"/>
    </source>
</evidence>
<dbReference type="PROSITE" id="PS50294">
    <property type="entry name" value="WD_REPEATS_REGION"/>
    <property type="match status" value="1"/>
</dbReference>